<feature type="binding site" evidence="20">
    <location>
        <position position="405"/>
    </location>
    <ligand>
        <name>acetyl-CoA</name>
        <dbReference type="ChEBI" id="CHEBI:57288"/>
    </ligand>
</feature>
<comment type="subcellular location">
    <subcellularLocation>
        <location evidence="1 20">Cytoplasm</location>
    </subcellularLocation>
</comment>
<dbReference type="GO" id="GO:0016020">
    <property type="term" value="C:membrane"/>
    <property type="evidence" value="ECO:0007669"/>
    <property type="project" value="GOC"/>
</dbReference>
<reference evidence="22 23" key="1">
    <citation type="submission" date="2015-12" db="EMBL/GenBank/DDBJ databases">
        <title>Draft genome sequence of the thermoanaerobe Thermotalea metallivorans, an isolate from the runoff channel of the Great Artesian Basin, Australia.</title>
        <authorList>
            <person name="Patel B.K."/>
        </authorList>
    </citation>
    <scope>NUCLEOTIDE SEQUENCE [LARGE SCALE GENOMIC DNA]</scope>
    <source>
        <strain evidence="22 23">B2-1</strain>
    </source>
</reference>
<organism evidence="22 23">
    <name type="scientific">Thermotalea metallivorans</name>
    <dbReference type="NCBI Taxonomy" id="520762"/>
    <lineage>
        <taxon>Bacteria</taxon>
        <taxon>Bacillati</taxon>
        <taxon>Bacillota</taxon>
        <taxon>Clostridia</taxon>
        <taxon>Peptostreptococcales</taxon>
        <taxon>Thermotaleaceae</taxon>
        <taxon>Thermotalea</taxon>
    </lineage>
</organism>
<dbReference type="NCBIfam" id="TIGR01173">
    <property type="entry name" value="glmU"/>
    <property type="match status" value="1"/>
</dbReference>
<dbReference type="InterPro" id="IPR029044">
    <property type="entry name" value="Nucleotide-diphossugar_trans"/>
</dbReference>
<dbReference type="PATRIC" id="fig|520762.4.peg.1000"/>
<evidence type="ECO:0000256" key="10">
    <source>
        <dbReference type="ARBA" id="ARBA00022737"/>
    </source>
</evidence>
<evidence type="ECO:0000256" key="5">
    <source>
        <dbReference type="ARBA" id="ARBA00007947"/>
    </source>
</evidence>
<dbReference type="OrthoDB" id="9775031at2"/>
<evidence type="ECO:0000256" key="1">
    <source>
        <dbReference type="ARBA" id="ARBA00004496"/>
    </source>
</evidence>
<evidence type="ECO:0000256" key="9">
    <source>
        <dbReference type="ARBA" id="ARBA00022723"/>
    </source>
</evidence>
<comment type="similarity">
    <text evidence="4 20">In the C-terminal section; belongs to the transferase hexapeptide repeat family.</text>
</comment>
<dbReference type="InterPro" id="IPR050065">
    <property type="entry name" value="GlmU-like"/>
</dbReference>
<comment type="caution">
    <text evidence="20">Lacks conserved residue(s) required for the propagation of feature annotation.</text>
</comment>
<feature type="binding site" evidence="20">
    <location>
        <position position="228"/>
    </location>
    <ligand>
        <name>UDP-N-acetyl-alpha-D-glucosamine</name>
        <dbReference type="ChEBI" id="CHEBI:57705"/>
    </ligand>
</feature>
<feature type="binding site" evidence="20">
    <location>
        <begin position="79"/>
        <end position="80"/>
    </location>
    <ligand>
        <name>UDP-N-acetyl-alpha-D-glucosamine</name>
        <dbReference type="ChEBI" id="CHEBI:57705"/>
    </ligand>
</feature>
<accession>A0A140L7P7</accession>
<comment type="caution">
    <text evidence="22">The sequence shown here is derived from an EMBL/GenBank/DDBJ whole genome shotgun (WGS) entry which is preliminary data.</text>
</comment>
<keyword evidence="9 20" id="KW-0479">Metal-binding</keyword>
<keyword evidence="16 20" id="KW-0961">Cell wall biogenesis/degradation</keyword>
<evidence type="ECO:0000313" key="22">
    <source>
        <dbReference type="EMBL" id="KXG76572.1"/>
    </source>
</evidence>
<dbReference type="PANTHER" id="PTHR43584">
    <property type="entry name" value="NUCLEOTIDYL TRANSFERASE"/>
    <property type="match status" value="1"/>
</dbReference>
<dbReference type="Gene3D" id="2.160.10.10">
    <property type="entry name" value="Hexapeptide repeat proteins"/>
    <property type="match status" value="1"/>
</dbReference>
<dbReference type="GO" id="GO:0003977">
    <property type="term" value="F:UDP-N-acetylglucosamine diphosphorylase activity"/>
    <property type="evidence" value="ECO:0007669"/>
    <property type="project" value="UniProtKB-UniRule"/>
</dbReference>
<keyword evidence="13 20" id="KW-0573">Peptidoglycan synthesis</keyword>
<evidence type="ECO:0000259" key="21">
    <source>
        <dbReference type="Pfam" id="PF00483"/>
    </source>
</evidence>
<dbReference type="EMBL" id="LOEE01000026">
    <property type="protein sequence ID" value="KXG76572.1"/>
    <property type="molecule type" value="Genomic_DNA"/>
</dbReference>
<dbReference type="InterPro" id="IPR001451">
    <property type="entry name" value="Hexapep"/>
</dbReference>
<keyword evidence="7 20" id="KW-0808">Transferase</keyword>
<gene>
    <name evidence="20 22" type="primary">glmU</name>
    <name evidence="22" type="ORF">AN619_08970</name>
</gene>
<comment type="cofactor">
    <cofactor evidence="20">
        <name>Mg(2+)</name>
        <dbReference type="ChEBI" id="CHEBI:18420"/>
    </cofactor>
    <text evidence="20">Binds 1 Mg(2+) ion per subunit.</text>
</comment>
<dbReference type="UniPathway" id="UPA00113">
    <property type="reaction ID" value="UER00532"/>
</dbReference>
<evidence type="ECO:0000256" key="3">
    <source>
        <dbReference type="ARBA" id="ARBA00005208"/>
    </source>
</evidence>
<feature type="binding site" evidence="20">
    <location>
        <position position="74"/>
    </location>
    <ligand>
        <name>UDP-N-acetyl-alpha-D-glucosamine</name>
        <dbReference type="ChEBI" id="CHEBI:57705"/>
    </ligand>
</feature>
<feature type="region of interest" description="N-acetyltransferase" evidence="20">
    <location>
        <begin position="252"/>
        <end position="468"/>
    </location>
</feature>
<keyword evidence="23" id="KW-1185">Reference proteome</keyword>
<keyword evidence="11 20" id="KW-0460">Magnesium</keyword>
<evidence type="ECO:0000256" key="13">
    <source>
        <dbReference type="ARBA" id="ARBA00022984"/>
    </source>
</evidence>
<comment type="catalytic activity">
    <reaction evidence="17 20">
        <text>alpha-D-glucosamine 1-phosphate + acetyl-CoA = N-acetyl-alpha-D-glucosamine 1-phosphate + CoA + H(+)</text>
        <dbReference type="Rhea" id="RHEA:13725"/>
        <dbReference type="ChEBI" id="CHEBI:15378"/>
        <dbReference type="ChEBI" id="CHEBI:57287"/>
        <dbReference type="ChEBI" id="CHEBI:57288"/>
        <dbReference type="ChEBI" id="CHEBI:57776"/>
        <dbReference type="ChEBI" id="CHEBI:58516"/>
        <dbReference type="EC" id="2.3.1.157"/>
    </reaction>
</comment>
<feature type="active site" description="Proton acceptor" evidence="20">
    <location>
        <position position="363"/>
    </location>
</feature>
<evidence type="ECO:0000256" key="19">
    <source>
        <dbReference type="ARBA" id="ARBA00049628"/>
    </source>
</evidence>
<feature type="domain" description="Nucleotidyl transferase" evidence="21">
    <location>
        <begin position="6"/>
        <end position="217"/>
    </location>
</feature>
<dbReference type="InterPro" id="IPR038009">
    <property type="entry name" value="GlmU_C_LbH"/>
</dbReference>
<dbReference type="GO" id="GO:0000902">
    <property type="term" value="P:cell morphogenesis"/>
    <property type="evidence" value="ECO:0007669"/>
    <property type="project" value="UniProtKB-UniRule"/>
</dbReference>
<feature type="binding site" evidence="20">
    <location>
        <begin position="386"/>
        <end position="387"/>
    </location>
    <ligand>
        <name>acetyl-CoA</name>
        <dbReference type="ChEBI" id="CHEBI:57288"/>
    </ligand>
</feature>
<evidence type="ECO:0000256" key="4">
    <source>
        <dbReference type="ARBA" id="ARBA00007707"/>
    </source>
</evidence>
<feature type="binding site" evidence="20">
    <location>
        <position position="423"/>
    </location>
    <ligand>
        <name>acetyl-CoA</name>
        <dbReference type="ChEBI" id="CHEBI:57288"/>
    </ligand>
</feature>
<evidence type="ECO:0000256" key="11">
    <source>
        <dbReference type="ARBA" id="ARBA00022842"/>
    </source>
</evidence>
<comment type="catalytic activity">
    <reaction evidence="18 20">
        <text>N-acetyl-alpha-D-glucosamine 1-phosphate + UTP + H(+) = UDP-N-acetyl-alpha-D-glucosamine + diphosphate</text>
        <dbReference type="Rhea" id="RHEA:13509"/>
        <dbReference type="ChEBI" id="CHEBI:15378"/>
        <dbReference type="ChEBI" id="CHEBI:33019"/>
        <dbReference type="ChEBI" id="CHEBI:46398"/>
        <dbReference type="ChEBI" id="CHEBI:57705"/>
        <dbReference type="ChEBI" id="CHEBI:57776"/>
        <dbReference type="EC" id="2.7.7.23"/>
    </reaction>
</comment>
<dbReference type="UniPathway" id="UPA00973"/>
<feature type="binding site" evidence="20">
    <location>
        <position position="228"/>
    </location>
    <ligand>
        <name>Mg(2+)</name>
        <dbReference type="ChEBI" id="CHEBI:18420"/>
    </ligand>
</feature>
<dbReference type="CDD" id="cd03353">
    <property type="entry name" value="LbH_GlmU_C"/>
    <property type="match status" value="1"/>
</dbReference>
<evidence type="ECO:0000256" key="2">
    <source>
        <dbReference type="ARBA" id="ARBA00005166"/>
    </source>
</evidence>
<keyword evidence="6 20" id="KW-0963">Cytoplasm</keyword>
<dbReference type="GO" id="GO:0008360">
    <property type="term" value="P:regulation of cell shape"/>
    <property type="evidence" value="ECO:0007669"/>
    <property type="project" value="UniProtKB-KW"/>
</dbReference>
<dbReference type="CDD" id="cd02540">
    <property type="entry name" value="GT2_GlmU_N_bac"/>
    <property type="match status" value="1"/>
</dbReference>
<evidence type="ECO:0000256" key="12">
    <source>
        <dbReference type="ARBA" id="ARBA00022960"/>
    </source>
</evidence>
<evidence type="ECO:0000256" key="7">
    <source>
        <dbReference type="ARBA" id="ARBA00022679"/>
    </source>
</evidence>
<dbReference type="InterPro" id="IPR011004">
    <property type="entry name" value="Trimer_LpxA-like_sf"/>
</dbReference>
<dbReference type="Pfam" id="PF00132">
    <property type="entry name" value="Hexapep"/>
    <property type="match status" value="1"/>
</dbReference>
<feature type="binding site" evidence="20">
    <location>
        <position position="333"/>
    </location>
    <ligand>
        <name>UDP-N-acetyl-alpha-D-glucosamine</name>
        <dbReference type="ChEBI" id="CHEBI:57705"/>
    </ligand>
</feature>
<keyword evidence="10 20" id="KW-0677">Repeat</keyword>
<evidence type="ECO:0000256" key="16">
    <source>
        <dbReference type="ARBA" id="ARBA00023316"/>
    </source>
</evidence>
<dbReference type="Gene3D" id="3.90.550.10">
    <property type="entry name" value="Spore Coat Polysaccharide Biosynthesis Protein SpsA, Chain A"/>
    <property type="match status" value="1"/>
</dbReference>
<dbReference type="EC" id="2.7.7.23" evidence="20"/>
<keyword evidence="15 20" id="KW-0012">Acyltransferase</keyword>
<keyword evidence="12 20" id="KW-0133">Cell shape</keyword>
<dbReference type="GO" id="GO:0005737">
    <property type="term" value="C:cytoplasm"/>
    <property type="evidence" value="ECO:0007669"/>
    <property type="project" value="UniProtKB-SubCell"/>
</dbReference>
<dbReference type="PANTHER" id="PTHR43584:SF3">
    <property type="entry name" value="BIFUNCTIONAL PROTEIN GLMU"/>
    <property type="match status" value="1"/>
</dbReference>
<evidence type="ECO:0000256" key="15">
    <source>
        <dbReference type="ARBA" id="ARBA00023315"/>
    </source>
</evidence>
<evidence type="ECO:0000256" key="6">
    <source>
        <dbReference type="ARBA" id="ARBA00022490"/>
    </source>
</evidence>
<feature type="binding site" evidence="20">
    <location>
        <position position="377"/>
    </location>
    <ligand>
        <name>UDP-N-acetyl-alpha-D-glucosamine</name>
        <dbReference type="ChEBI" id="CHEBI:57705"/>
    </ligand>
</feature>
<dbReference type="GO" id="GO:0071555">
    <property type="term" value="P:cell wall organization"/>
    <property type="evidence" value="ECO:0007669"/>
    <property type="project" value="UniProtKB-KW"/>
</dbReference>
<comment type="pathway">
    <text evidence="20">Bacterial outer membrane biogenesis; LPS lipid A biosynthesis.</text>
</comment>
<dbReference type="GO" id="GO:0006048">
    <property type="term" value="P:UDP-N-acetylglucosamine biosynthetic process"/>
    <property type="evidence" value="ECO:0007669"/>
    <property type="project" value="UniProtKB-UniPathway"/>
</dbReference>
<evidence type="ECO:0000256" key="20">
    <source>
        <dbReference type="HAMAP-Rule" id="MF_01631"/>
    </source>
</evidence>
<feature type="binding site" evidence="20">
    <location>
        <begin position="9"/>
        <end position="12"/>
    </location>
    <ligand>
        <name>UDP-N-acetyl-alpha-D-glucosamine</name>
        <dbReference type="ChEBI" id="CHEBI:57705"/>
    </ligand>
</feature>
<comment type="subunit">
    <text evidence="20">Homotrimer.</text>
</comment>
<dbReference type="RefSeq" id="WP_068555277.1">
    <property type="nucleotide sequence ID" value="NZ_LOEE01000026.1"/>
</dbReference>
<dbReference type="SUPFAM" id="SSF53448">
    <property type="entry name" value="Nucleotide-diphospho-sugar transferases"/>
    <property type="match status" value="1"/>
</dbReference>
<feature type="binding site" evidence="20">
    <location>
        <position position="103"/>
    </location>
    <ligand>
        <name>Mg(2+)</name>
        <dbReference type="ChEBI" id="CHEBI:18420"/>
    </ligand>
</feature>
<dbReference type="NCBIfam" id="NF010934">
    <property type="entry name" value="PRK14354.1"/>
    <property type="match status" value="1"/>
</dbReference>
<feature type="binding site" evidence="20">
    <location>
        <position position="351"/>
    </location>
    <ligand>
        <name>UDP-N-acetyl-alpha-D-glucosamine</name>
        <dbReference type="ChEBI" id="CHEBI:57705"/>
    </ligand>
</feature>
<dbReference type="Pfam" id="PF00483">
    <property type="entry name" value="NTP_transferase"/>
    <property type="match status" value="1"/>
</dbReference>
<evidence type="ECO:0000256" key="18">
    <source>
        <dbReference type="ARBA" id="ARBA00048493"/>
    </source>
</evidence>
<dbReference type="STRING" id="520762.AN619_08970"/>
<keyword evidence="8 20" id="KW-0548">Nucleotidyltransferase</keyword>
<dbReference type="GO" id="GO:0000287">
    <property type="term" value="F:magnesium ion binding"/>
    <property type="evidence" value="ECO:0007669"/>
    <property type="project" value="UniProtKB-UniRule"/>
</dbReference>
<dbReference type="Proteomes" id="UP000070456">
    <property type="component" value="Unassembled WGS sequence"/>
</dbReference>
<feature type="binding site" evidence="20">
    <location>
        <position position="155"/>
    </location>
    <ligand>
        <name>UDP-N-acetyl-alpha-D-glucosamine</name>
        <dbReference type="ChEBI" id="CHEBI:57705"/>
    </ligand>
</feature>
<feature type="binding site" evidence="20">
    <location>
        <position position="440"/>
    </location>
    <ligand>
        <name>acetyl-CoA</name>
        <dbReference type="ChEBI" id="CHEBI:57288"/>
    </ligand>
</feature>
<comment type="pathway">
    <text evidence="3 20">Nucleotide-sugar biosynthesis; UDP-N-acetyl-alpha-D-glucosamine biosynthesis; UDP-N-acetyl-alpha-D-glucosamine from N-acetyl-alpha-D-glucosamine 1-phosphate: step 1/1.</text>
</comment>
<keyword evidence="14 20" id="KW-0511">Multifunctional enzyme</keyword>
<proteinExistence type="inferred from homology"/>
<dbReference type="EC" id="2.3.1.157" evidence="20"/>
<comment type="function">
    <text evidence="19 20">Catalyzes the last two sequential reactions in the de novo biosynthetic pathway for UDP-N-acetylglucosamine (UDP-GlcNAc). The C-terminal domain catalyzes the transfer of acetyl group from acetyl coenzyme A to glucosamine-1-phosphate (GlcN-1-P) to produce N-acetylglucosamine-1-phosphate (GlcNAc-1-P), which is converted into UDP-GlcNAc by the transfer of uridine 5-monophosphate (from uridine 5-triphosphate), a reaction catalyzed by the N-terminal domain.</text>
</comment>
<dbReference type="SUPFAM" id="SSF51161">
    <property type="entry name" value="Trimeric LpxA-like enzymes"/>
    <property type="match status" value="1"/>
</dbReference>
<feature type="binding site" evidence="20">
    <location>
        <position position="366"/>
    </location>
    <ligand>
        <name>UDP-N-acetyl-alpha-D-glucosamine</name>
        <dbReference type="ChEBI" id="CHEBI:57705"/>
    </ligand>
</feature>
<feature type="region of interest" description="Linker" evidence="20">
    <location>
        <begin position="231"/>
        <end position="251"/>
    </location>
</feature>
<dbReference type="InterPro" id="IPR005835">
    <property type="entry name" value="NTP_transferase_dom"/>
</dbReference>
<comment type="pathway">
    <text evidence="2 20">Nucleotide-sugar biosynthesis; UDP-N-acetyl-alpha-D-glucosamine biosynthesis; N-acetyl-alpha-D-glucosamine 1-phosphate from alpha-D-glucosamine 6-phosphate (route II): step 2/2.</text>
</comment>
<feature type="binding site" evidence="20">
    <location>
        <begin position="101"/>
        <end position="103"/>
    </location>
    <ligand>
        <name>UDP-N-acetyl-alpha-D-glucosamine</name>
        <dbReference type="ChEBI" id="CHEBI:57705"/>
    </ligand>
</feature>
<feature type="region of interest" description="Pyrophosphorylase" evidence="20">
    <location>
        <begin position="1"/>
        <end position="230"/>
    </location>
</feature>
<dbReference type="GO" id="GO:0009252">
    <property type="term" value="P:peptidoglycan biosynthetic process"/>
    <property type="evidence" value="ECO:0007669"/>
    <property type="project" value="UniProtKB-UniRule"/>
</dbReference>
<evidence type="ECO:0000256" key="8">
    <source>
        <dbReference type="ARBA" id="ARBA00022695"/>
    </source>
</evidence>
<dbReference type="AlphaFoldDB" id="A0A140L7P7"/>
<comment type="similarity">
    <text evidence="5 20">In the N-terminal section; belongs to the N-acetylglucosamine-1-phosphate uridyltransferase family.</text>
</comment>
<feature type="binding site" evidence="20">
    <location>
        <position position="23"/>
    </location>
    <ligand>
        <name>UDP-N-acetyl-alpha-D-glucosamine</name>
        <dbReference type="ChEBI" id="CHEBI:57705"/>
    </ligand>
</feature>
<evidence type="ECO:0000256" key="17">
    <source>
        <dbReference type="ARBA" id="ARBA00048247"/>
    </source>
</evidence>
<dbReference type="HAMAP" id="MF_01631">
    <property type="entry name" value="GlmU"/>
    <property type="match status" value="1"/>
</dbReference>
<protein>
    <recommendedName>
        <fullName evidence="20">Bifunctional protein GlmU</fullName>
    </recommendedName>
    <domain>
        <recommendedName>
            <fullName evidence="20">UDP-N-acetylglucosamine pyrophosphorylase</fullName>
            <ecNumber evidence="20">2.7.7.23</ecNumber>
        </recommendedName>
        <alternativeName>
            <fullName evidence="20">N-acetylglucosamine-1-phosphate uridyltransferase</fullName>
        </alternativeName>
    </domain>
    <domain>
        <recommendedName>
            <fullName evidence="20">Glucosamine-1-phosphate N-acetyltransferase</fullName>
            <ecNumber evidence="20">2.3.1.157</ecNumber>
        </recommendedName>
    </domain>
</protein>
<dbReference type="GO" id="GO:0019134">
    <property type="term" value="F:glucosamine-1-phosphate N-acetyltransferase activity"/>
    <property type="evidence" value="ECO:0007669"/>
    <property type="project" value="UniProtKB-UniRule"/>
</dbReference>
<feature type="binding site" evidence="20">
    <location>
        <position position="140"/>
    </location>
    <ligand>
        <name>UDP-N-acetyl-alpha-D-glucosamine</name>
        <dbReference type="ChEBI" id="CHEBI:57705"/>
    </ligand>
</feature>
<dbReference type="GO" id="GO:0009245">
    <property type="term" value="P:lipid A biosynthetic process"/>
    <property type="evidence" value="ECO:0007669"/>
    <property type="project" value="UniProtKB-UniRule"/>
</dbReference>
<dbReference type="InterPro" id="IPR005882">
    <property type="entry name" value="Bifunctional_GlmU"/>
</dbReference>
<sequence>MSTITAVILAAGAGTRMKSKLPKVIHSVAGRPMVEHVIDAAEENDVDRMIVVIGHEAEQVEKAIGHRKVQFVLQKEQLGTGHAVMQTESHLEDEGYVLLLYGDTPLIRSETIRELIHYHQKGNYGATVLTAQLDDPTGYGRIIRDENGLVKKIVEHKDATKQEKEIQEVNSGMYCYNSKLLKEALKKLTNDNAQKEYYITDVVEILNREGHRVGAYTVADRTEIMGVNSRAQLAEAEEIMRKRILQQWMEEGVTIIDPYHTYVDKGVKIGRDTVLYPGVILKGNTEIGEDCVIGHNCRIEGSIIKNHVEIQSSTIIDSFVDDYCQIGPYAYLRPNSRLGQHVKIGDFVEVKNSTIGDYSKASHLAYIGDGEVGKHVNIGCGVVFVNYDGKNKYKTIVEDYAFVGSNVNLVAPITVKKNGYIATGSTITKEVPEGALSVARARQENKLGWVARKGLLKQRDLKEDTNEY</sequence>
<evidence type="ECO:0000256" key="14">
    <source>
        <dbReference type="ARBA" id="ARBA00023268"/>
    </source>
</evidence>
<name>A0A140L7P7_9FIRM</name>
<evidence type="ECO:0000313" key="23">
    <source>
        <dbReference type="Proteomes" id="UP000070456"/>
    </source>
</evidence>
<feature type="binding site" evidence="20">
    <location>
        <position position="170"/>
    </location>
    <ligand>
        <name>UDP-N-acetyl-alpha-D-glucosamine</name>
        <dbReference type="ChEBI" id="CHEBI:57705"/>
    </ligand>
</feature>